<keyword evidence="1" id="KW-0472">Membrane</keyword>
<feature type="transmembrane region" description="Helical" evidence="1">
    <location>
        <begin position="117"/>
        <end position="137"/>
    </location>
</feature>
<keyword evidence="1" id="KW-1133">Transmembrane helix</keyword>
<evidence type="ECO:0000313" key="2">
    <source>
        <dbReference type="EMBL" id="ABE33868.1"/>
    </source>
</evidence>
<proteinExistence type="predicted"/>
<name>Q13PX1_PARXL</name>
<keyword evidence="1" id="KW-0812">Transmembrane</keyword>
<evidence type="ECO:0008006" key="4">
    <source>
        <dbReference type="Google" id="ProtNLM"/>
    </source>
</evidence>
<reference evidence="2 3" key="1">
    <citation type="journal article" date="2006" name="Proc. Natl. Acad. Sci. U.S.A.">
        <title>Burkholderia xenovorans LB400 harbors a multi-replicon, 9.73-Mbp genome shaped for versatility.</title>
        <authorList>
            <person name="Chain P.S."/>
            <person name="Denef V.J."/>
            <person name="Konstantinidis K.T."/>
            <person name="Vergez L.M."/>
            <person name="Agullo L."/>
            <person name="Reyes V.L."/>
            <person name="Hauser L."/>
            <person name="Cordova M."/>
            <person name="Gomez L."/>
            <person name="Gonzalez M."/>
            <person name="Land M."/>
            <person name="Lao V."/>
            <person name="Larimer F."/>
            <person name="LiPuma J.J."/>
            <person name="Mahenthiralingam E."/>
            <person name="Malfatti S.A."/>
            <person name="Marx C.J."/>
            <person name="Parnell J.J."/>
            <person name="Ramette A."/>
            <person name="Richardson P."/>
            <person name="Seeger M."/>
            <person name="Smith D."/>
            <person name="Spilker T."/>
            <person name="Sul W.J."/>
            <person name="Tsoi T.V."/>
            <person name="Ulrich L.E."/>
            <person name="Zhulin I.B."/>
            <person name="Tiedje J.M."/>
        </authorList>
    </citation>
    <scope>NUCLEOTIDE SEQUENCE [LARGE SCALE GENOMIC DNA]</scope>
    <source>
        <strain evidence="2 3">LB400</strain>
    </source>
</reference>
<accession>Q13PX1</accession>
<dbReference type="KEGG" id="bxe:Bxe_B2118"/>
<evidence type="ECO:0000313" key="3">
    <source>
        <dbReference type="Proteomes" id="UP000001817"/>
    </source>
</evidence>
<dbReference type="eggNOG" id="ENOG5033AJ8">
    <property type="taxonomic scope" value="Bacteria"/>
</dbReference>
<gene>
    <name evidence="2" type="ORF">Bxe_B2118</name>
</gene>
<protein>
    <recommendedName>
        <fullName evidence="4">Transmembrane protein</fullName>
    </recommendedName>
</protein>
<dbReference type="Proteomes" id="UP000001817">
    <property type="component" value="Chromosome 2"/>
</dbReference>
<dbReference type="EMBL" id="CP000271">
    <property type="protein sequence ID" value="ABE33868.1"/>
    <property type="molecule type" value="Genomic_DNA"/>
</dbReference>
<organism evidence="2 3">
    <name type="scientific">Paraburkholderia xenovorans (strain LB400)</name>
    <dbReference type="NCBI Taxonomy" id="266265"/>
    <lineage>
        <taxon>Bacteria</taxon>
        <taxon>Pseudomonadati</taxon>
        <taxon>Pseudomonadota</taxon>
        <taxon>Betaproteobacteria</taxon>
        <taxon>Burkholderiales</taxon>
        <taxon>Burkholderiaceae</taxon>
        <taxon>Paraburkholderia</taxon>
    </lineage>
</organism>
<keyword evidence="3" id="KW-1185">Reference proteome</keyword>
<feature type="transmembrane region" description="Helical" evidence="1">
    <location>
        <begin position="84"/>
        <end position="105"/>
    </location>
</feature>
<dbReference type="STRING" id="266265.Bxe_B2118"/>
<evidence type="ECO:0000256" key="1">
    <source>
        <dbReference type="SAM" id="Phobius"/>
    </source>
</evidence>
<dbReference type="AlphaFoldDB" id="Q13PX1"/>
<sequence>MTTRNRRSIAIDLKSGGRPRRVLRAARLRGPMVHFDGDRRRRSRNPNDRMVMRQRHALLISLALGTLNGCATRGAPSFALFGAFFPAWMFCAALGVLASIGARALFVFSGLADVLPFQLFVCTAIGVCAGLLVWVLWFGHGP</sequence>